<reference evidence="2" key="2">
    <citation type="submission" date="2015-07" db="EMBL/GenBank/DDBJ databases">
        <authorList>
            <person name="Noorani M."/>
        </authorList>
    </citation>
    <scope>NUCLEOTIDE SEQUENCE</scope>
    <source>
        <strain evidence="2">Yugu1</strain>
    </source>
</reference>
<name>A0A368R7Y9_SETIT</name>
<dbReference type="OrthoDB" id="10510339at2759"/>
<proteinExistence type="predicted"/>
<evidence type="ECO:0000259" key="1">
    <source>
        <dbReference type="Pfam" id="PF24758"/>
    </source>
</evidence>
<dbReference type="InterPro" id="IPR055411">
    <property type="entry name" value="LRR_FXL15/At3g58940/PEG3-like"/>
</dbReference>
<feature type="domain" description="F-box/LRR-repeat protein 15/At3g58940/PEG3-like LRR" evidence="1">
    <location>
        <begin position="129"/>
        <end position="321"/>
    </location>
</feature>
<dbReference type="Pfam" id="PF24758">
    <property type="entry name" value="LRR_At5g56370"/>
    <property type="match status" value="1"/>
</dbReference>
<organism evidence="2">
    <name type="scientific">Setaria italica</name>
    <name type="common">Foxtail millet</name>
    <name type="synonym">Panicum italicum</name>
    <dbReference type="NCBI Taxonomy" id="4555"/>
    <lineage>
        <taxon>Eukaryota</taxon>
        <taxon>Viridiplantae</taxon>
        <taxon>Streptophyta</taxon>
        <taxon>Embryophyta</taxon>
        <taxon>Tracheophyta</taxon>
        <taxon>Spermatophyta</taxon>
        <taxon>Magnoliopsida</taxon>
        <taxon>Liliopsida</taxon>
        <taxon>Poales</taxon>
        <taxon>Poaceae</taxon>
        <taxon>PACMAD clade</taxon>
        <taxon>Panicoideae</taxon>
        <taxon>Panicodae</taxon>
        <taxon>Paniceae</taxon>
        <taxon>Cenchrinae</taxon>
        <taxon>Setaria</taxon>
    </lineage>
</organism>
<reference evidence="2" key="1">
    <citation type="journal article" date="2012" name="Nat. Biotechnol.">
        <title>Reference genome sequence of the model plant Setaria.</title>
        <authorList>
            <person name="Bennetzen J.L."/>
            <person name="Schmutz J."/>
            <person name="Wang H."/>
            <person name="Percifield R."/>
            <person name="Hawkins J."/>
            <person name="Pontaroli A.C."/>
            <person name="Estep M."/>
            <person name="Feng L."/>
            <person name="Vaughn J.N."/>
            <person name="Grimwood J."/>
            <person name="Jenkins J."/>
            <person name="Barry K."/>
            <person name="Lindquist E."/>
            <person name="Hellsten U."/>
            <person name="Deshpande S."/>
            <person name="Wang X."/>
            <person name="Wu X."/>
            <person name="Mitros T."/>
            <person name="Triplett J."/>
            <person name="Yang X."/>
            <person name="Ye C.Y."/>
            <person name="Mauro-Herrera M."/>
            <person name="Wang L."/>
            <person name="Li P."/>
            <person name="Sharma M."/>
            <person name="Sharma R."/>
            <person name="Ronald P.C."/>
            <person name="Panaud O."/>
            <person name="Kellogg E.A."/>
            <person name="Brutnell T.P."/>
            <person name="Doust A.N."/>
            <person name="Tuskan G.A."/>
            <person name="Rokhsar D."/>
            <person name="Devos K.M."/>
        </authorList>
    </citation>
    <scope>NUCLEOTIDE SEQUENCE [LARGE SCALE GENOMIC DNA]</scope>
    <source>
        <strain evidence="2">Yugu1</strain>
    </source>
</reference>
<dbReference type="EMBL" id="CM003532">
    <property type="protein sequence ID" value="RCV26188.1"/>
    <property type="molecule type" value="Genomic_DNA"/>
</dbReference>
<accession>A0A368R7Y9</accession>
<protein>
    <recommendedName>
        <fullName evidence="1">F-box/LRR-repeat protein 15/At3g58940/PEG3-like LRR domain-containing protein</fullName>
    </recommendedName>
</protein>
<sequence>MDQPPQITLEAEGMLLQMVSQGMDAHVLHGMDLMYDFLRSSLPDPPVYADAYLSADFSSAGDGAGAEEDRISALPDEIIRNVVSRLPAKNAALALRAARAPGPLPLLRRPHHRLHGRAPRPLKSPGLPGAPPAIFSLASVRCLHLGLWRFPNTADLPRGALRELTLGCVVMEDRDLDFVLARSPVLETLVLYSSQKQVNLRIVSSSLRCVQLCTCIVEDVAVVEAPHLERLFLWETIRCVPGDRVRTRIKFGHGSNLRSVGFLVPGVHVLEVGDTVIKASPNTIVPSVKILALKVHFGVRNGAKMLPSFLRCFPSVETLHIESEKADQPTGTLSHKFWQEACRTECVQSHIREIVFHEGNKVSLPSLSSSWRMQRRCSRWQLCLPMTVSLQGLWRPPN</sequence>
<dbReference type="InterPro" id="IPR055302">
    <property type="entry name" value="F-box_dom-containing"/>
</dbReference>
<evidence type="ECO:0000313" key="2">
    <source>
        <dbReference type="EMBL" id="RCV26188.1"/>
    </source>
</evidence>
<dbReference type="PANTHER" id="PTHR32141">
    <property type="match status" value="1"/>
</dbReference>
<dbReference type="PANTHER" id="PTHR32141:SF149">
    <property type="entry name" value="OS01G0596100 PROTEIN"/>
    <property type="match status" value="1"/>
</dbReference>
<dbReference type="AlphaFoldDB" id="A0A368R7Y9"/>
<gene>
    <name evidence="2" type="ORF">SETIT_5G225700v2</name>
</gene>